<feature type="transmembrane region" description="Helical" evidence="7">
    <location>
        <begin position="223"/>
        <end position="245"/>
    </location>
</feature>
<gene>
    <name evidence="9" type="ORF">GCM10017581_090630</name>
</gene>
<keyword evidence="2 7" id="KW-0813">Transport</keyword>
<dbReference type="InterPro" id="IPR000515">
    <property type="entry name" value="MetI-like"/>
</dbReference>
<feature type="transmembrane region" description="Helical" evidence="7">
    <location>
        <begin position="128"/>
        <end position="147"/>
    </location>
</feature>
<dbReference type="GO" id="GO:0055085">
    <property type="term" value="P:transmembrane transport"/>
    <property type="evidence" value="ECO:0007669"/>
    <property type="project" value="InterPro"/>
</dbReference>
<evidence type="ECO:0000259" key="8">
    <source>
        <dbReference type="PROSITE" id="PS50928"/>
    </source>
</evidence>
<evidence type="ECO:0000256" key="7">
    <source>
        <dbReference type="RuleBase" id="RU363032"/>
    </source>
</evidence>
<name>A0A9W6KVG4_9ACTN</name>
<organism evidence="9 10">
    <name type="scientific">Dactylosporangium matsuzakiense</name>
    <dbReference type="NCBI Taxonomy" id="53360"/>
    <lineage>
        <taxon>Bacteria</taxon>
        <taxon>Bacillati</taxon>
        <taxon>Actinomycetota</taxon>
        <taxon>Actinomycetes</taxon>
        <taxon>Micromonosporales</taxon>
        <taxon>Micromonosporaceae</taxon>
        <taxon>Dactylosporangium</taxon>
    </lineage>
</organism>
<comment type="subcellular location">
    <subcellularLocation>
        <location evidence="1 7">Cell membrane</location>
        <topology evidence="1 7">Multi-pass membrane protein</topology>
    </subcellularLocation>
</comment>
<reference evidence="9" key="2">
    <citation type="submission" date="2023-01" db="EMBL/GenBank/DDBJ databases">
        <authorList>
            <person name="Sun Q."/>
            <person name="Evtushenko L."/>
        </authorList>
    </citation>
    <scope>NUCLEOTIDE SEQUENCE</scope>
    <source>
        <strain evidence="9">VKM Ac-1321</strain>
    </source>
</reference>
<evidence type="ECO:0000256" key="4">
    <source>
        <dbReference type="ARBA" id="ARBA00022692"/>
    </source>
</evidence>
<evidence type="ECO:0000256" key="5">
    <source>
        <dbReference type="ARBA" id="ARBA00022989"/>
    </source>
</evidence>
<dbReference type="GO" id="GO:0005886">
    <property type="term" value="C:plasma membrane"/>
    <property type="evidence" value="ECO:0007669"/>
    <property type="project" value="UniProtKB-SubCell"/>
</dbReference>
<sequence length="258" mass="27114">MPDERGAPRWTAVALPLLGAVVAVGLWWGATALFGIRSFFLPSPPDVVAAFREQPEYLLKEAWATLEMTGLGFLIALAAGLLMAMLLTMSRAVERATLPLLVALNSIPKVALAPLLIVWLGYGPGPKLVMIVLISFFPILVAAAAGLSSTPADLGELAKSLSASWWQAYLKVRLPWALPQVFVGLKLGISLAVIGAVVAEISSPNGGLGSVVVLSGASLDTPLAFAAITLLAILSIVLFYLVVGLERLLLPWARAITA</sequence>
<dbReference type="Proteomes" id="UP001143480">
    <property type="component" value="Unassembled WGS sequence"/>
</dbReference>
<evidence type="ECO:0000256" key="1">
    <source>
        <dbReference type="ARBA" id="ARBA00004651"/>
    </source>
</evidence>
<dbReference type="SUPFAM" id="SSF161098">
    <property type="entry name" value="MetI-like"/>
    <property type="match status" value="1"/>
</dbReference>
<feature type="transmembrane region" description="Helical" evidence="7">
    <location>
        <begin position="68"/>
        <end position="88"/>
    </location>
</feature>
<keyword evidence="4 7" id="KW-0812">Transmembrane</keyword>
<dbReference type="CDD" id="cd06261">
    <property type="entry name" value="TM_PBP2"/>
    <property type="match status" value="1"/>
</dbReference>
<evidence type="ECO:0000313" key="10">
    <source>
        <dbReference type="Proteomes" id="UP001143480"/>
    </source>
</evidence>
<dbReference type="RefSeq" id="WP_223095636.1">
    <property type="nucleotide sequence ID" value="NZ_BAAAXA010000001.1"/>
</dbReference>
<evidence type="ECO:0000313" key="9">
    <source>
        <dbReference type="EMBL" id="GLL07311.1"/>
    </source>
</evidence>
<feature type="transmembrane region" description="Helical" evidence="7">
    <location>
        <begin position="181"/>
        <end position="203"/>
    </location>
</feature>
<feature type="transmembrane region" description="Helical" evidence="7">
    <location>
        <begin position="12"/>
        <end position="36"/>
    </location>
</feature>
<protein>
    <submittedName>
        <fullName evidence="9">ABC transporter permease</fullName>
    </submittedName>
</protein>
<keyword evidence="6 7" id="KW-0472">Membrane</keyword>
<keyword evidence="5 7" id="KW-1133">Transmembrane helix</keyword>
<comment type="similarity">
    <text evidence="7">Belongs to the binding-protein-dependent transport system permease family.</text>
</comment>
<dbReference type="EMBL" id="BSFP01000092">
    <property type="protein sequence ID" value="GLL07311.1"/>
    <property type="molecule type" value="Genomic_DNA"/>
</dbReference>
<feature type="domain" description="ABC transmembrane type-1" evidence="8">
    <location>
        <begin position="62"/>
        <end position="242"/>
    </location>
</feature>
<dbReference type="PANTHER" id="PTHR30151">
    <property type="entry name" value="ALKANE SULFONATE ABC TRANSPORTER-RELATED, MEMBRANE SUBUNIT"/>
    <property type="match status" value="1"/>
</dbReference>
<dbReference type="PANTHER" id="PTHR30151:SF20">
    <property type="entry name" value="ABC TRANSPORTER PERMEASE PROTEIN HI_0355-RELATED"/>
    <property type="match status" value="1"/>
</dbReference>
<reference evidence="9" key="1">
    <citation type="journal article" date="2014" name="Int. J. Syst. Evol. Microbiol.">
        <title>Complete genome sequence of Corynebacterium casei LMG S-19264T (=DSM 44701T), isolated from a smear-ripened cheese.</title>
        <authorList>
            <consortium name="US DOE Joint Genome Institute (JGI-PGF)"/>
            <person name="Walter F."/>
            <person name="Albersmeier A."/>
            <person name="Kalinowski J."/>
            <person name="Ruckert C."/>
        </authorList>
    </citation>
    <scope>NUCLEOTIDE SEQUENCE</scope>
    <source>
        <strain evidence="9">VKM Ac-1321</strain>
    </source>
</reference>
<evidence type="ECO:0000256" key="6">
    <source>
        <dbReference type="ARBA" id="ARBA00023136"/>
    </source>
</evidence>
<keyword evidence="10" id="KW-1185">Reference proteome</keyword>
<evidence type="ECO:0000256" key="2">
    <source>
        <dbReference type="ARBA" id="ARBA00022448"/>
    </source>
</evidence>
<proteinExistence type="inferred from homology"/>
<accession>A0A9W6KVG4</accession>
<dbReference type="Pfam" id="PF00528">
    <property type="entry name" value="BPD_transp_1"/>
    <property type="match status" value="1"/>
</dbReference>
<dbReference type="PROSITE" id="PS50928">
    <property type="entry name" value="ABC_TM1"/>
    <property type="match status" value="1"/>
</dbReference>
<keyword evidence="3" id="KW-1003">Cell membrane</keyword>
<evidence type="ECO:0000256" key="3">
    <source>
        <dbReference type="ARBA" id="ARBA00022475"/>
    </source>
</evidence>
<feature type="transmembrane region" description="Helical" evidence="7">
    <location>
        <begin position="100"/>
        <end position="122"/>
    </location>
</feature>
<dbReference type="AlphaFoldDB" id="A0A9W6KVG4"/>
<dbReference type="Gene3D" id="1.10.3720.10">
    <property type="entry name" value="MetI-like"/>
    <property type="match status" value="1"/>
</dbReference>
<comment type="caution">
    <text evidence="9">The sequence shown here is derived from an EMBL/GenBank/DDBJ whole genome shotgun (WGS) entry which is preliminary data.</text>
</comment>
<dbReference type="InterPro" id="IPR035906">
    <property type="entry name" value="MetI-like_sf"/>
</dbReference>